<evidence type="ECO:0000259" key="1">
    <source>
        <dbReference type="Pfam" id="PF13460"/>
    </source>
</evidence>
<dbReference type="SUPFAM" id="SSF103511">
    <property type="entry name" value="Chlorophyll a-b binding protein"/>
    <property type="match status" value="1"/>
</dbReference>
<dbReference type="AlphaFoldDB" id="A0A087SFF5"/>
<accession>A0A087SFF5</accession>
<dbReference type="Gene3D" id="3.40.50.720">
    <property type="entry name" value="NAD(P)-binding Rossmann-like Domain"/>
    <property type="match status" value="1"/>
</dbReference>
<dbReference type="GO" id="GO:0005737">
    <property type="term" value="C:cytoplasm"/>
    <property type="evidence" value="ECO:0007669"/>
    <property type="project" value="TreeGrafter"/>
</dbReference>
<dbReference type="KEGG" id="apro:F751_3177"/>
<evidence type="ECO:0000313" key="2">
    <source>
        <dbReference type="EMBL" id="KFM24459.1"/>
    </source>
</evidence>
<keyword evidence="3" id="KW-1185">Reference proteome</keyword>
<dbReference type="PANTHER" id="PTHR14097:SF7">
    <property type="entry name" value="OXIDOREDUCTASE HTATIP2"/>
    <property type="match status" value="1"/>
</dbReference>
<dbReference type="Proteomes" id="UP000028924">
    <property type="component" value="Unassembled WGS sequence"/>
</dbReference>
<gene>
    <name evidence="2" type="ORF">F751_3177</name>
</gene>
<proteinExistence type="predicted"/>
<dbReference type="PANTHER" id="PTHR14097">
    <property type="entry name" value="OXIDOREDUCTASE HTATIP2"/>
    <property type="match status" value="1"/>
</dbReference>
<reference evidence="2 3" key="1">
    <citation type="journal article" date="2014" name="BMC Genomics">
        <title>Oil accumulation mechanisms of the oleaginous microalga Chlorella protothecoides revealed through its genome, transcriptomes, and proteomes.</title>
        <authorList>
            <person name="Gao C."/>
            <person name="Wang Y."/>
            <person name="Shen Y."/>
            <person name="Yan D."/>
            <person name="He X."/>
            <person name="Dai J."/>
            <person name="Wu Q."/>
        </authorList>
    </citation>
    <scope>NUCLEOTIDE SEQUENCE [LARGE SCALE GENOMIC DNA]</scope>
    <source>
        <strain evidence="2 3">0710</strain>
    </source>
</reference>
<dbReference type="SUPFAM" id="SSF51735">
    <property type="entry name" value="NAD(P)-binding Rossmann-fold domains"/>
    <property type="match status" value="1"/>
</dbReference>
<dbReference type="EMBL" id="KL662107">
    <property type="protein sequence ID" value="KFM24459.1"/>
    <property type="molecule type" value="Genomic_DNA"/>
</dbReference>
<dbReference type="InterPro" id="IPR016040">
    <property type="entry name" value="NAD(P)-bd_dom"/>
</dbReference>
<dbReference type="Pfam" id="PF13460">
    <property type="entry name" value="NAD_binding_10"/>
    <property type="match status" value="1"/>
</dbReference>
<protein>
    <submittedName>
        <fullName evidence="2">Oxidoreductase HTATIP2</fullName>
    </submittedName>
</protein>
<dbReference type="eggNOG" id="KOG4039">
    <property type="taxonomic scope" value="Eukaryota"/>
</dbReference>
<dbReference type="STRING" id="3075.A0A087SFF5"/>
<dbReference type="RefSeq" id="XP_011397347.1">
    <property type="nucleotide sequence ID" value="XM_011399045.1"/>
</dbReference>
<dbReference type="GeneID" id="23614568"/>
<feature type="domain" description="NAD(P)-binding" evidence="1">
    <location>
        <begin position="12"/>
        <end position="177"/>
    </location>
</feature>
<evidence type="ECO:0000313" key="3">
    <source>
        <dbReference type="Proteomes" id="UP000028924"/>
    </source>
</evidence>
<dbReference type="OrthoDB" id="430436at2759"/>
<dbReference type="InterPro" id="IPR036291">
    <property type="entry name" value="NAD(P)-bd_dom_sf"/>
</dbReference>
<name>A0A087SFF5_AUXPR</name>
<dbReference type="GO" id="GO:0051170">
    <property type="term" value="P:import into nucleus"/>
    <property type="evidence" value="ECO:0007669"/>
    <property type="project" value="TreeGrafter"/>
</dbReference>
<sequence length="313" mass="33320">MATKNLKAVVVGATGAVGGEILGQLLVNPAWGEVVVVGRREAPVPPEYKGWDPAKLQHKVIDMDNLASEASSAFEGADTVFCALGTTRATAGSAEAFQKVDLEYVRAAAEAAKQAKVSHFSLISAQGANPRMWASNLSLAHSLLYIKTKGLAEEAVKSQGFAYTTILRPGLLARGDKARTAERAFSFLLKGVPIWGIEARVNPSWKAMRFDGPAPERINGRLAMLAVITGVLEELRSGHGIIWQAQHPNPLIAVSFLAIIYASLVPILKGAVYEDFGIFTVVAEKLNGRAAMIGFASLLALEVVRQGALFGSI</sequence>
<organism evidence="2 3">
    <name type="scientific">Auxenochlorella protothecoides</name>
    <name type="common">Green microalga</name>
    <name type="synonym">Chlorella protothecoides</name>
    <dbReference type="NCBI Taxonomy" id="3075"/>
    <lineage>
        <taxon>Eukaryota</taxon>
        <taxon>Viridiplantae</taxon>
        <taxon>Chlorophyta</taxon>
        <taxon>core chlorophytes</taxon>
        <taxon>Trebouxiophyceae</taxon>
        <taxon>Chlorellales</taxon>
        <taxon>Chlorellaceae</taxon>
        <taxon>Auxenochlorella</taxon>
    </lineage>
</organism>